<dbReference type="Pfam" id="PF01966">
    <property type="entry name" value="HD"/>
    <property type="match status" value="1"/>
</dbReference>
<comment type="caution">
    <text evidence="2">The sequence shown here is derived from an EMBL/GenBank/DDBJ whole genome shotgun (WGS) entry which is preliminary data.</text>
</comment>
<name>A0A2H0KAK6_9BACT</name>
<sequence>MRTVQEIYTQYRIMPFLQLHQLRVAGVASFIAQNLKLPVHDIQQVLFACLFHDMGNIIKSDLDVFPESVQPEGRKFWQSVKDEFVAKYGNDEHEATIAIAKELSLPPIVCDLIDGFGFSKVTSIAGHGSILAKVCEYADMRVAPQGIVSVEQRLEEGKIRYENKKQTGGGFSVEKYDELVHSLTKIEQELFAGGSVQPEQITDQIIGMIVDPLRKLTL</sequence>
<reference evidence="2 3" key="1">
    <citation type="submission" date="2017-09" db="EMBL/GenBank/DDBJ databases">
        <title>Depth-based differentiation of microbial function through sediment-hosted aquifers and enrichment of novel symbionts in the deep terrestrial subsurface.</title>
        <authorList>
            <person name="Probst A.J."/>
            <person name="Ladd B."/>
            <person name="Jarett J.K."/>
            <person name="Geller-Mcgrath D.E."/>
            <person name="Sieber C.M."/>
            <person name="Emerson J.B."/>
            <person name="Anantharaman K."/>
            <person name="Thomas B.C."/>
            <person name="Malmstrom R."/>
            <person name="Stieglmeier M."/>
            <person name="Klingl A."/>
            <person name="Woyke T."/>
            <person name="Ryan C.M."/>
            <person name="Banfield J.F."/>
        </authorList>
    </citation>
    <scope>NUCLEOTIDE SEQUENCE [LARGE SCALE GENOMIC DNA]</scope>
    <source>
        <strain evidence="2">CG11_big_fil_rev_8_21_14_0_20_46_11</strain>
    </source>
</reference>
<dbReference type="EMBL" id="PCVG01000064">
    <property type="protein sequence ID" value="PIQ68288.1"/>
    <property type="molecule type" value="Genomic_DNA"/>
</dbReference>
<dbReference type="InterPro" id="IPR003607">
    <property type="entry name" value="HD/PDEase_dom"/>
</dbReference>
<evidence type="ECO:0000259" key="1">
    <source>
        <dbReference type="Pfam" id="PF01966"/>
    </source>
</evidence>
<dbReference type="Gene3D" id="1.10.3210.10">
    <property type="entry name" value="Hypothetical protein af1432"/>
    <property type="match status" value="1"/>
</dbReference>
<dbReference type="InterPro" id="IPR006674">
    <property type="entry name" value="HD_domain"/>
</dbReference>
<organism evidence="2 3">
    <name type="scientific">Candidatus Taylorbacteria bacterium CG11_big_fil_rev_8_21_14_0_20_46_11</name>
    <dbReference type="NCBI Taxonomy" id="1975025"/>
    <lineage>
        <taxon>Bacteria</taxon>
        <taxon>Candidatus Tayloriibacteriota</taxon>
    </lineage>
</organism>
<evidence type="ECO:0000313" key="2">
    <source>
        <dbReference type="EMBL" id="PIQ68288.1"/>
    </source>
</evidence>
<dbReference type="Proteomes" id="UP000229342">
    <property type="component" value="Unassembled WGS sequence"/>
</dbReference>
<gene>
    <name evidence="2" type="ORF">COV91_04945</name>
</gene>
<feature type="domain" description="HD" evidence="1">
    <location>
        <begin position="20"/>
        <end position="114"/>
    </location>
</feature>
<proteinExistence type="predicted"/>
<protein>
    <recommendedName>
        <fullName evidence="1">HD domain-containing protein</fullName>
    </recommendedName>
</protein>
<dbReference type="SUPFAM" id="SSF109604">
    <property type="entry name" value="HD-domain/PDEase-like"/>
    <property type="match status" value="1"/>
</dbReference>
<dbReference type="CDD" id="cd00077">
    <property type="entry name" value="HDc"/>
    <property type="match status" value="1"/>
</dbReference>
<accession>A0A2H0KAK6</accession>
<dbReference type="AlphaFoldDB" id="A0A2H0KAK6"/>
<evidence type="ECO:0000313" key="3">
    <source>
        <dbReference type="Proteomes" id="UP000229342"/>
    </source>
</evidence>